<organism evidence="2">
    <name type="scientific">Myoviridae sp. ctaNG1</name>
    <dbReference type="NCBI Taxonomy" id="2825132"/>
    <lineage>
        <taxon>Viruses</taxon>
        <taxon>Duplodnaviria</taxon>
        <taxon>Heunggongvirae</taxon>
        <taxon>Uroviricota</taxon>
        <taxon>Caudoviricetes</taxon>
    </lineage>
</organism>
<reference evidence="2" key="1">
    <citation type="journal article" date="2021" name="Proc. Natl. Acad. Sci. U.S.A.">
        <title>A Catalog of Tens of Thousands of Viruses from Human Metagenomes Reveals Hidden Associations with Chronic Diseases.</title>
        <authorList>
            <person name="Tisza M.J."/>
            <person name="Buck C.B."/>
        </authorList>
    </citation>
    <scope>NUCLEOTIDE SEQUENCE</scope>
    <source>
        <strain evidence="2">CtaNG1</strain>
    </source>
</reference>
<proteinExistence type="predicted"/>
<evidence type="ECO:0000256" key="1">
    <source>
        <dbReference type="SAM" id="Phobius"/>
    </source>
</evidence>
<dbReference type="EMBL" id="BK015365">
    <property type="protein sequence ID" value="DAE03377.1"/>
    <property type="molecule type" value="Genomic_DNA"/>
</dbReference>
<evidence type="ECO:0000313" key="2">
    <source>
        <dbReference type="EMBL" id="DAE03377.1"/>
    </source>
</evidence>
<name>A0A8S5PAG4_9CAUD</name>
<keyword evidence="1" id="KW-0472">Membrane</keyword>
<keyword evidence="1" id="KW-1133">Transmembrane helix</keyword>
<keyword evidence="1" id="KW-0812">Transmembrane</keyword>
<protein>
    <submittedName>
        <fullName evidence="2">Uncharacterized protein</fullName>
    </submittedName>
</protein>
<sequence>MLIIPIIFTSLCIYNIILLPFRQYFSKNT</sequence>
<feature type="transmembrane region" description="Helical" evidence="1">
    <location>
        <begin position="6"/>
        <end position="25"/>
    </location>
</feature>
<accession>A0A8S5PAG4</accession>